<keyword evidence="15 22" id="KW-0944">Nitration</keyword>
<keyword evidence="18" id="KW-0325">Glycoprotein</keyword>
<dbReference type="PRINTS" id="PR00822">
    <property type="entry name" value="LIPOLIPASE"/>
</dbReference>
<dbReference type="GO" id="GO:0034372">
    <property type="term" value="P:very-low-density lipoprotein particle remodeling"/>
    <property type="evidence" value="ECO:0007669"/>
    <property type="project" value="TreeGrafter"/>
</dbReference>
<dbReference type="GO" id="GO:0034185">
    <property type="term" value="F:apolipoprotein binding"/>
    <property type="evidence" value="ECO:0007669"/>
    <property type="project" value="TreeGrafter"/>
</dbReference>
<dbReference type="FunFam" id="2.60.60.20:FF:000024">
    <property type="entry name" value="Lipoprotein lipase"/>
    <property type="match status" value="1"/>
</dbReference>
<evidence type="ECO:0000256" key="20">
    <source>
        <dbReference type="PROSITE-ProRule" id="PRU00152"/>
    </source>
</evidence>
<dbReference type="FunFam" id="3.40.50.1820:FF:000031">
    <property type="entry name" value="Lipoprotein lipase"/>
    <property type="match status" value="1"/>
</dbReference>
<evidence type="ECO:0000256" key="22">
    <source>
        <dbReference type="RuleBase" id="RU362020"/>
    </source>
</evidence>
<comment type="PTM">
    <text evidence="22">Tyrosine nitration after lipopolysaccharide (LPS) challenge down-regulates the lipase activity.</text>
</comment>
<feature type="chain" id="PRO_5041773638" description="Lipoprotein lipase" evidence="22">
    <location>
        <begin position="33"/>
        <end position="954"/>
    </location>
</feature>
<dbReference type="InterPro" id="IPR029058">
    <property type="entry name" value="AB_hydrolase_fold"/>
</dbReference>
<evidence type="ECO:0000256" key="19">
    <source>
        <dbReference type="ARBA" id="ARBA00023313"/>
    </source>
</evidence>
<evidence type="ECO:0000313" key="24">
    <source>
        <dbReference type="EMBL" id="KAK1806073.1"/>
    </source>
</evidence>
<dbReference type="EMBL" id="JAROKS010000002">
    <property type="protein sequence ID" value="KAK1806073.1"/>
    <property type="molecule type" value="Genomic_DNA"/>
</dbReference>
<dbReference type="PRINTS" id="PR00821">
    <property type="entry name" value="TAGLIPASE"/>
</dbReference>
<evidence type="ECO:0000256" key="2">
    <source>
        <dbReference type="ARBA" id="ARBA00004498"/>
    </source>
</evidence>
<keyword evidence="9" id="KW-0272">Extracellular matrix</keyword>
<keyword evidence="22" id="KW-0378">Hydrolase</keyword>
<keyword evidence="8 22" id="KW-0964">Secreted</keyword>
<dbReference type="GO" id="GO:0034361">
    <property type="term" value="C:very-low-density lipoprotein particle"/>
    <property type="evidence" value="ECO:0007669"/>
    <property type="project" value="UniProtKB-KW"/>
</dbReference>
<evidence type="ECO:0000256" key="1">
    <source>
        <dbReference type="ARBA" id="ARBA00000137"/>
    </source>
</evidence>
<evidence type="ECO:0000256" key="7">
    <source>
        <dbReference type="ARBA" id="ARBA00022513"/>
    </source>
</evidence>
<dbReference type="PANTHER" id="PTHR11610">
    <property type="entry name" value="LIPASE"/>
    <property type="match status" value="1"/>
</dbReference>
<comment type="caution">
    <text evidence="20">Lacks conserved residue(s) required for the propagation of feature annotation.</text>
</comment>
<comment type="caution">
    <text evidence="24">The sequence shown here is derived from an EMBL/GenBank/DDBJ whole genome shotgun (WGS) entry which is preliminary data.</text>
</comment>
<evidence type="ECO:0000256" key="4">
    <source>
        <dbReference type="ARBA" id="ARBA00013181"/>
    </source>
</evidence>
<dbReference type="GO" id="GO:0008201">
    <property type="term" value="F:heparin binding"/>
    <property type="evidence" value="ECO:0007669"/>
    <property type="project" value="UniProtKB-UniRule"/>
</dbReference>
<evidence type="ECO:0000256" key="5">
    <source>
        <dbReference type="ARBA" id="ARBA00018617"/>
    </source>
</evidence>
<evidence type="ECO:0000256" key="3">
    <source>
        <dbReference type="ARBA" id="ARBA00010701"/>
    </source>
</evidence>
<evidence type="ECO:0000256" key="10">
    <source>
        <dbReference type="ARBA" id="ARBA00022674"/>
    </source>
</evidence>
<keyword evidence="13" id="KW-0106">Calcium</keyword>
<dbReference type="SMART" id="SM00308">
    <property type="entry name" value="LH2"/>
    <property type="match status" value="1"/>
</dbReference>
<dbReference type="SUPFAM" id="SSF53474">
    <property type="entry name" value="alpha/beta-Hydrolases"/>
    <property type="match status" value="2"/>
</dbReference>
<accession>A0AAD9E6C6</accession>
<evidence type="ECO:0000256" key="9">
    <source>
        <dbReference type="ARBA" id="ARBA00022530"/>
    </source>
</evidence>
<evidence type="ECO:0000256" key="11">
    <source>
        <dbReference type="ARBA" id="ARBA00022723"/>
    </source>
</evidence>
<dbReference type="PROSITE" id="PS50095">
    <property type="entry name" value="PLAT"/>
    <property type="match status" value="2"/>
</dbReference>
<dbReference type="Pfam" id="PF01477">
    <property type="entry name" value="PLAT"/>
    <property type="match status" value="2"/>
</dbReference>
<keyword evidence="6 22" id="KW-1003">Cell membrane</keyword>
<dbReference type="Proteomes" id="UP001239994">
    <property type="component" value="Unassembled WGS sequence"/>
</dbReference>
<evidence type="ECO:0000313" key="25">
    <source>
        <dbReference type="Proteomes" id="UP001239994"/>
    </source>
</evidence>
<feature type="domain" description="PLAT" evidence="23">
    <location>
        <begin position="348"/>
        <end position="470"/>
    </location>
</feature>
<evidence type="ECO:0000256" key="18">
    <source>
        <dbReference type="ARBA" id="ARBA00023180"/>
    </source>
</evidence>
<gene>
    <name evidence="24" type="ORF">P4O66_013108</name>
</gene>
<feature type="signal peptide" evidence="22">
    <location>
        <begin position="1"/>
        <end position="32"/>
    </location>
</feature>
<evidence type="ECO:0000256" key="6">
    <source>
        <dbReference type="ARBA" id="ARBA00022475"/>
    </source>
</evidence>
<reference evidence="24" key="1">
    <citation type="submission" date="2023-03" db="EMBL/GenBank/DDBJ databases">
        <title>Electrophorus voltai genome.</title>
        <authorList>
            <person name="Bian C."/>
        </authorList>
    </citation>
    <scope>NUCLEOTIDE SEQUENCE</scope>
    <source>
        <strain evidence="24">CB-2022</strain>
        <tissue evidence="24">Muscle</tissue>
    </source>
</reference>
<comment type="function">
    <text evidence="22">Key enzyme in triglyceride metabolism. Catalyzes the hydrolysis of triglycerides from circulating chylomicrons and very low density lipoproteins (VLDL), and thereby plays an important role in lipid clearance from the blood stream, lipid utilization and storage. Mediates margination of triglyceride-rich lipoprotein particles in capillaries. Recruited to its site of action on the luminal surface of vascular endothelium by binding to GPIHBP1 and cell surface heparan sulfate proteoglycans.</text>
</comment>
<dbReference type="GO" id="GO:0005886">
    <property type="term" value="C:plasma membrane"/>
    <property type="evidence" value="ECO:0007669"/>
    <property type="project" value="UniProtKB-SubCell"/>
</dbReference>
<dbReference type="EC" id="3.1.1.34" evidence="4 22"/>
<keyword evidence="16 22" id="KW-0443">Lipid metabolism</keyword>
<dbReference type="Pfam" id="PF00151">
    <property type="entry name" value="Lipase"/>
    <property type="match status" value="2"/>
</dbReference>
<dbReference type="GO" id="GO:0019433">
    <property type="term" value="P:triglyceride catabolic process"/>
    <property type="evidence" value="ECO:0007669"/>
    <property type="project" value="UniProtKB-UniRule"/>
</dbReference>
<evidence type="ECO:0000256" key="17">
    <source>
        <dbReference type="ARBA" id="ARBA00023136"/>
    </source>
</evidence>
<protein>
    <recommendedName>
        <fullName evidence="5 22">Lipoprotein lipase</fullName>
        <shortName evidence="22">LPL</shortName>
        <ecNumber evidence="4 22">3.1.1.34</ecNumber>
    </recommendedName>
</protein>
<dbReference type="AlphaFoldDB" id="A0AAD9E6C6"/>
<evidence type="ECO:0000256" key="8">
    <source>
        <dbReference type="ARBA" id="ARBA00022525"/>
    </source>
</evidence>
<dbReference type="InterPro" id="IPR000734">
    <property type="entry name" value="TAG_lipase"/>
</dbReference>
<dbReference type="InterPro" id="IPR002330">
    <property type="entry name" value="Lipo_Lipase"/>
</dbReference>
<dbReference type="Gene3D" id="2.60.60.20">
    <property type="entry name" value="PLAT/LH2 domain"/>
    <property type="match status" value="2"/>
</dbReference>
<evidence type="ECO:0000256" key="21">
    <source>
        <dbReference type="RuleBase" id="RU004262"/>
    </source>
</evidence>
<comment type="subunit">
    <text evidence="22">Homodimer. Interacts with APOC2; the interaction activates LPL activity in the presence of lipids.</text>
</comment>
<keyword evidence="11" id="KW-0479">Metal-binding</keyword>
<dbReference type="InterPro" id="IPR036392">
    <property type="entry name" value="PLAT/LH2_dom_sf"/>
</dbReference>
<keyword evidence="22" id="KW-1015">Disulfide bond</keyword>
<sequence length="954" mass="107303">MTPDLPVRKAELMVLSTTFLLSMCICTGNITANSTDRMDDFSDIESRFALRSNDEPDDDLCYIIPGQPQTIVECHFNPDTKTFIVIHGWTVTGMYESWVSKLVTALYEREPSANVLVVDWLVRAQQHYPTSAAYTKLVGRDVAKFVNWLQAELEYPWEKLHLLGYSLGAHVAGIAGLLTKDKVNRITGLDPAGPSFEYADAQSTLSPDDALFVDVLHTNTRGSPDRSIGIQRPVGHIDFYPNGGTFQPGCDLQNTMMMVATTGLRNMDQIVKCSHERSIHLFIDSLINSEQESMGYRCSSKETFNKGVCLSCRKNRCNKVGYGVNKVRSRRSSRMYMKTRDMMPFKVFHYQVKVHFFGKTKISYNDQPMKISLYGYSGEKENIPYVMPSLNTNTTVSFLLTTDVDIGELLMVKLVWEKDMLISWPWWSADTLHIRKLRIKSGETQSRVIFVAKDGEFSYLTRGGDAAVFVKDKEAQSSHSERGSLNSSNHLSRKPLVCFTVICVTSVEEELSDTFHVNFLEPLKNLFPQRVKVRGVHAKFSLRKPALPDDDMCYIVPGKEESLGKCSFNTTAKTFLVIHGWTVSGLFESWVAKLVAALYSREKDANVIVVDWLNTAQNHYALAAQNTQKVGQEVAHFIDWIEEMTNIPLDKLHLIGYNLGAHVAGFAGSYANNKVGRITGSLDPAGPDFEGVHAHQRLSPDDAVFVDVLHTFSRGSLGLSIGIEQPVGHVDIYPNGGSFQPGCNLQGALKKVANLGLLAMNEAIRCEHERSVHLFIDSLLNEEEASKAYRCASSDMFNRGMCLKCRKDHCNTVGYDARRIRRARSIKMFTKTRAAMPFRVHHYQLKIRFQVQTNQSEMEPTITVSLYGTNGSVTNFQLDVRKGKITPNKTHSFLLVTEEDIGDLQMMKMRMEDSSRRPVSSLISTAWSWWNGDSSCSEIKAKKISIRTGETQKK</sequence>
<evidence type="ECO:0000256" key="16">
    <source>
        <dbReference type="ARBA" id="ARBA00023098"/>
    </source>
</evidence>
<keyword evidence="7 22" id="KW-0162">Chylomicron</keyword>
<keyword evidence="12 22" id="KW-0732">Signal</keyword>
<comment type="subcellular location">
    <subcellularLocation>
        <location evidence="22">Cell membrane</location>
        <topology evidence="22">Peripheral membrane protein</topology>
        <orientation evidence="22">Extracellular side</orientation>
    </subcellularLocation>
    <subcellularLocation>
        <location evidence="22">Secreted</location>
    </subcellularLocation>
    <subcellularLocation>
        <location evidence="2 22">Secreted</location>
        <location evidence="2 22">Extracellular space</location>
        <location evidence="2 22">Extracellular matrix</location>
    </subcellularLocation>
    <text evidence="22">Newly synthesized LPL binds to cell surface heparan proteoglycans and is then released by heparanase. Subsequently, it becomes attached to heparan proteoglycan on endothelial cells. Locates to the plasma membrane of microvilli of hepatocytes with triglyceride-rich lipoproteins (TRL). Some of the bound LPL is then internalized and located inside non-coated endocytic vesicles.</text>
</comment>
<keyword evidence="17 22" id="KW-0472">Membrane</keyword>
<evidence type="ECO:0000256" key="12">
    <source>
        <dbReference type="ARBA" id="ARBA00022729"/>
    </source>
</evidence>
<evidence type="ECO:0000259" key="23">
    <source>
        <dbReference type="PROSITE" id="PS50095"/>
    </source>
</evidence>
<keyword evidence="14 22" id="KW-0442">Lipid degradation</keyword>
<dbReference type="GO" id="GO:0042627">
    <property type="term" value="C:chylomicron"/>
    <property type="evidence" value="ECO:0007669"/>
    <property type="project" value="UniProtKB-KW"/>
</dbReference>
<keyword evidence="10 22" id="KW-0358">Heparin-binding</keyword>
<dbReference type="GO" id="GO:0046872">
    <property type="term" value="F:metal ion binding"/>
    <property type="evidence" value="ECO:0007669"/>
    <property type="project" value="UniProtKB-KW"/>
</dbReference>
<keyword evidence="19 22" id="KW-0850">VLDL</keyword>
<name>A0AAD9E6C6_9TELE</name>
<dbReference type="NCBIfam" id="TIGR03230">
    <property type="entry name" value="lipo_lipase"/>
    <property type="match status" value="1"/>
</dbReference>
<organism evidence="24 25">
    <name type="scientific">Electrophorus voltai</name>
    <dbReference type="NCBI Taxonomy" id="2609070"/>
    <lineage>
        <taxon>Eukaryota</taxon>
        <taxon>Metazoa</taxon>
        <taxon>Chordata</taxon>
        <taxon>Craniata</taxon>
        <taxon>Vertebrata</taxon>
        <taxon>Euteleostomi</taxon>
        <taxon>Actinopterygii</taxon>
        <taxon>Neopterygii</taxon>
        <taxon>Teleostei</taxon>
        <taxon>Ostariophysi</taxon>
        <taxon>Gymnotiformes</taxon>
        <taxon>Gymnotoidei</taxon>
        <taxon>Gymnotidae</taxon>
        <taxon>Electrophorus</taxon>
    </lineage>
</organism>
<comment type="catalytic activity">
    <reaction evidence="1 22">
        <text>a triacylglycerol + H2O = a diacylglycerol + a fatty acid + H(+)</text>
        <dbReference type="Rhea" id="RHEA:12044"/>
        <dbReference type="ChEBI" id="CHEBI:15377"/>
        <dbReference type="ChEBI" id="CHEBI:15378"/>
        <dbReference type="ChEBI" id="CHEBI:17855"/>
        <dbReference type="ChEBI" id="CHEBI:18035"/>
        <dbReference type="ChEBI" id="CHEBI:28868"/>
        <dbReference type="EC" id="3.1.1.34"/>
    </reaction>
</comment>
<dbReference type="PANTHER" id="PTHR11610:SF3">
    <property type="entry name" value="LIPOPROTEIN LIPASE"/>
    <property type="match status" value="1"/>
</dbReference>
<dbReference type="Gene3D" id="3.40.50.1820">
    <property type="entry name" value="alpha/beta hydrolase"/>
    <property type="match status" value="2"/>
</dbReference>
<keyword evidence="25" id="KW-1185">Reference proteome</keyword>
<proteinExistence type="inferred from homology"/>
<dbReference type="GO" id="GO:0004465">
    <property type="term" value="F:lipoprotein lipase activity"/>
    <property type="evidence" value="ECO:0007669"/>
    <property type="project" value="UniProtKB-UniRule"/>
</dbReference>
<feature type="domain" description="PLAT" evidence="23">
    <location>
        <begin position="841"/>
        <end position="954"/>
    </location>
</feature>
<dbReference type="InterPro" id="IPR001024">
    <property type="entry name" value="PLAT/LH2_dom"/>
</dbReference>
<dbReference type="InterPro" id="IPR033906">
    <property type="entry name" value="Lipase_N"/>
</dbReference>
<dbReference type="SUPFAM" id="SSF49723">
    <property type="entry name" value="Lipase/lipooxygenase domain (PLAT/LH2 domain)"/>
    <property type="match status" value="2"/>
</dbReference>
<evidence type="ECO:0000256" key="15">
    <source>
        <dbReference type="ARBA" id="ARBA00023074"/>
    </source>
</evidence>
<comment type="similarity">
    <text evidence="3 21">Belongs to the AB hydrolase superfamily. Lipase family.</text>
</comment>
<dbReference type="FunFam" id="3.40.50.1820:FF:000441">
    <property type="entry name" value="Lipoprotein lipase"/>
    <property type="match status" value="1"/>
</dbReference>
<dbReference type="InterPro" id="IPR013818">
    <property type="entry name" value="Lipase"/>
</dbReference>
<dbReference type="CDD" id="cd00707">
    <property type="entry name" value="Pancreat_lipase_like"/>
    <property type="match status" value="2"/>
</dbReference>
<evidence type="ECO:0000256" key="13">
    <source>
        <dbReference type="ARBA" id="ARBA00022837"/>
    </source>
</evidence>
<evidence type="ECO:0000256" key="14">
    <source>
        <dbReference type="ARBA" id="ARBA00022963"/>
    </source>
</evidence>